<gene>
    <name evidence="1" type="ORF">QVD17_35277</name>
</gene>
<proteinExistence type="predicted"/>
<evidence type="ECO:0000313" key="2">
    <source>
        <dbReference type="Proteomes" id="UP001229421"/>
    </source>
</evidence>
<keyword evidence="2" id="KW-1185">Reference proteome</keyword>
<sequence length="148" mass="16874">MITVCYESYYDDQQLKAGTIIVGKDGKSLEIKESTSPLVIECGIDLVYEDRKIEEEDEDVLRYYKSWNHIVGGDLSSFQLSTGEYILANNQFRRRAKGPYIEYRPFVDRRATYNEGSVAFKALSHKSDGVSQGFITSANDAQRTHEIN</sequence>
<protein>
    <submittedName>
        <fullName evidence="1">Uncharacterized protein</fullName>
    </submittedName>
</protein>
<dbReference type="EMBL" id="JAUHHV010000009">
    <property type="protein sequence ID" value="KAK1413503.1"/>
    <property type="molecule type" value="Genomic_DNA"/>
</dbReference>
<reference evidence="1" key="1">
    <citation type="journal article" date="2023" name="bioRxiv">
        <title>Improved chromosome-level genome assembly for marigold (Tagetes erecta).</title>
        <authorList>
            <person name="Jiang F."/>
            <person name="Yuan L."/>
            <person name="Wang S."/>
            <person name="Wang H."/>
            <person name="Xu D."/>
            <person name="Wang A."/>
            <person name="Fan W."/>
        </authorList>
    </citation>
    <scope>NUCLEOTIDE SEQUENCE</scope>
    <source>
        <strain evidence="1">WSJ</strain>
        <tissue evidence="1">Leaf</tissue>
    </source>
</reference>
<name>A0AAD8K0K4_TARER</name>
<dbReference type="Proteomes" id="UP001229421">
    <property type="component" value="Unassembled WGS sequence"/>
</dbReference>
<evidence type="ECO:0000313" key="1">
    <source>
        <dbReference type="EMBL" id="KAK1413503.1"/>
    </source>
</evidence>
<organism evidence="1 2">
    <name type="scientific">Tagetes erecta</name>
    <name type="common">African marigold</name>
    <dbReference type="NCBI Taxonomy" id="13708"/>
    <lineage>
        <taxon>Eukaryota</taxon>
        <taxon>Viridiplantae</taxon>
        <taxon>Streptophyta</taxon>
        <taxon>Embryophyta</taxon>
        <taxon>Tracheophyta</taxon>
        <taxon>Spermatophyta</taxon>
        <taxon>Magnoliopsida</taxon>
        <taxon>eudicotyledons</taxon>
        <taxon>Gunneridae</taxon>
        <taxon>Pentapetalae</taxon>
        <taxon>asterids</taxon>
        <taxon>campanulids</taxon>
        <taxon>Asterales</taxon>
        <taxon>Asteraceae</taxon>
        <taxon>Asteroideae</taxon>
        <taxon>Heliantheae alliance</taxon>
        <taxon>Tageteae</taxon>
        <taxon>Tagetes</taxon>
    </lineage>
</organism>
<dbReference type="AlphaFoldDB" id="A0AAD8K0K4"/>
<comment type="caution">
    <text evidence="1">The sequence shown here is derived from an EMBL/GenBank/DDBJ whole genome shotgun (WGS) entry which is preliminary data.</text>
</comment>
<accession>A0AAD8K0K4</accession>